<evidence type="ECO:0000313" key="3">
    <source>
        <dbReference type="Proteomes" id="UP001484535"/>
    </source>
</evidence>
<dbReference type="RefSeq" id="WP_346784953.1">
    <property type="nucleotide sequence ID" value="NZ_JBDLBR010000003.1"/>
</dbReference>
<dbReference type="EMBL" id="JBDLBR010000003">
    <property type="protein sequence ID" value="MEN7537499.1"/>
    <property type="molecule type" value="Genomic_DNA"/>
</dbReference>
<dbReference type="Proteomes" id="UP001484535">
    <property type="component" value="Unassembled WGS sequence"/>
</dbReference>
<gene>
    <name evidence="2" type="ORF">ABDJ38_09975</name>
</gene>
<evidence type="ECO:0000313" key="2">
    <source>
        <dbReference type="EMBL" id="MEN7537499.1"/>
    </source>
</evidence>
<evidence type="ECO:0008006" key="4">
    <source>
        <dbReference type="Google" id="ProtNLM"/>
    </source>
</evidence>
<sequence>MKLFFLLAAAFAATTLATPALAQDGSSQGVAEMEALGAMFPVEPLTPEEEARLPAAKALVEMIMPDGTMGEMMNGMFEGMLGPIMAMDEAGREPPLAELLGVSGDRLESIDNETAARAAAILDPDWRLRDEREAEALPRAMNAMMTAMEPALKAAMAEMYAVSFNAAELRDIDAFFSTESGATYARKSFTMASDPRYVGAIMQAMPQALAGMANMQAELDAATADLATPRSWYELEPAEQDKLARLLGVSREELGASVNSAEGEDAHDH</sequence>
<feature type="chain" id="PRO_5045413690" description="DUF2059 domain-containing protein" evidence="1">
    <location>
        <begin position="23"/>
        <end position="269"/>
    </location>
</feature>
<keyword evidence="1" id="KW-0732">Signal</keyword>
<evidence type="ECO:0000256" key="1">
    <source>
        <dbReference type="SAM" id="SignalP"/>
    </source>
</evidence>
<feature type="signal peptide" evidence="1">
    <location>
        <begin position="1"/>
        <end position="22"/>
    </location>
</feature>
<name>A0ABV0CX91_9SPHN</name>
<organism evidence="2 3">
    <name type="scientific">Aurantiacibacter flavus</name>
    <dbReference type="NCBI Taxonomy" id="3145232"/>
    <lineage>
        <taxon>Bacteria</taxon>
        <taxon>Pseudomonadati</taxon>
        <taxon>Pseudomonadota</taxon>
        <taxon>Alphaproteobacteria</taxon>
        <taxon>Sphingomonadales</taxon>
        <taxon>Erythrobacteraceae</taxon>
        <taxon>Aurantiacibacter</taxon>
    </lineage>
</organism>
<comment type="caution">
    <text evidence="2">The sequence shown here is derived from an EMBL/GenBank/DDBJ whole genome shotgun (WGS) entry which is preliminary data.</text>
</comment>
<proteinExistence type="predicted"/>
<protein>
    <recommendedName>
        <fullName evidence="4">DUF2059 domain-containing protein</fullName>
    </recommendedName>
</protein>
<keyword evidence="3" id="KW-1185">Reference proteome</keyword>
<reference evidence="2 3" key="1">
    <citation type="submission" date="2024-05" db="EMBL/GenBank/DDBJ databases">
        <authorList>
            <person name="Park S."/>
        </authorList>
    </citation>
    <scope>NUCLEOTIDE SEQUENCE [LARGE SCALE GENOMIC DNA]</scope>
    <source>
        <strain evidence="2 3">DGU5</strain>
    </source>
</reference>
<accession>A0ABV0CX91</accession>